<gene>
    <name evidence="3" type="ORF">GCM10010124_27660</name>
</gene>
<feature type="region of interest" description="Disordered" evidence="1">
    <location>
        <begin position="1"/>
        <end position="21"/>
    </location>
</feature>
<keyword evidence="4" id="KW-1185">Reference proteome</keyword>
<dbReference type="EMBL" id="BMQC01000009">
    <property type="protein sequence ID" value="GGK33388.1"/>
    <property type="molecule type" value="Genomic_DNA"/>
</dbReference>
<evidence type="ECO:0000313" key="3">
    <source>
        <dbReference type="EMBL" id="GGK33388.1"/>
    </source>
</evidence>
<keyword evidence="2" id="KW-0732">Signal</keyword>
<dbReference type="Proteomes" id="UP000662200">
    <property type="component" value="Unassembled WGS sequence"/>
</dbReference>
<evidence type="ECO:0000313" key="4">
    <source>
        <dbReference type="Proteomes" id="UP000662200"/>
    </source>
</evidence>
<proteinExistence type="predicted"/>
<dbReference type="AlphaFoldDB" id="A0A8J3BRE9"/>
<evidence type="ECO:0000256" key="2">
    <source>
        <dbReference type="SAM" id="SignalP"/>
    </source>
</evidence>
<accession>A0A8J3BRE9</accession>
<comment type="caution">
    <text evidence="3">The sequence shown here is derived from an EMBL/GenBank/DDBJ whole genome shotgun (WGS) entry which is preliminary data.</text>
</comment>
<reference evidence="3" key="2">
    <citation type="submission" date="2020-09" db="EMBL/GenBank/DDBJ databases">
        <authorList>
            <person name="Sun Q."/>
            <person name="Ohkuma M."/>
        </authorList>
    </citation>
    <scope>NUCLEOTIDE SEQUENCE</scope>
    <source>
        <strain evidence="3">JCM 3091</strain>
    </source>
</reference>
<name>A0A8J3BRE9_9ACTN</name>
<evidence type="ECO:0000256" key="1">
    <source>
        <dbReference type="SAM" id="MobiDB-lite"/>
    </source>
</evidence>
<protein>
    <submittedName>
        <fullName evidence="3">Uncharacterized protein</fullName>
    </submittedName>
</protein>
<organism evidence="3 4">
    <name type="scientific">Pilimelia terevasa</name>
    <dbReference type="NCBI Taxonomy" id="53372"/>
    <lineage>
        <taxon>Bacteria</taxon>
        <taxon>Bacillati</taxon>
        <taxon>Actinomycetota</taxon>
        <taxon>Actinomycetes</taxon>
        <taxon>Micromonosporales</taxon>
        <taxon>Micromonosporaceae</taxon>
        <taxon>Pilimelia</taxon>
    </lineage>
</organism>
<sequence length="199" mass="19397">MTAAITPPRRRPGTRPGGGAGRRLAAVAATLLAVPLAPAPAHAAPWVVPKASRDSGTFTMASTSYAFGGSDPASFSLPLPVALLSTTGYASLRNTGSTAARFSGGVDATGVPSAARVTLVRCAVAFSGGACASGQATLVNSAALSGDPVVAYGNGSTLAANQTIHLKITVTALAVLSGTVTLLPLTGTLPTGGANRTAG</sequence>
<feature type="chain" id="PRO_5035292720" evidence="2">
    <location>
        <begin position="44"/>
        <end position="199"/>
    </location>
</feature>
<dbReference type="RefSeq" id="WP_189114726.1">
    <property type="nucleotide sequence ID" value="NZ_BMQC01000009.1"/>
</dbReference>
<reference evidence="3" key="1">
    <citation type="journal article" date="2014" name="Int. J. Syst. Evol. Microbiol.">
        <title>Complete genome sequence of Corynebacterium casei LMG S-19264T (=DSM 44701T), isolated from a smear-ripened cheese.</title>
        <authorList>
            <consortium name="US DOE Joint Genome Institute (JGI-PGF)"/>
            <person name="Walter F."/>
            <person name="Albersmeier A."/>
            <person name="Kalinowski J."/>
            <person name="Ruckert C."/>
        </authorList>
    </citation>
    <scope>NUCLEOTIDE SEQUENCE</scope>
    <source>
        <strain evidence="3">JCM 3091</strain>
    </source>
</reference>
<feature type="signal peptide" evidence="2">
    <location>
        <begin position="1"/>
        <end position="43"/>
    </location>
</feature>